<dbReference type="CDD" id="cd22366">
    <property type="entry name" value="XisH-like"/>
    <property type="match status" value="1"/>
</dbReference>
<evidence type="ECO:0000313" key="1">
    <source>
        <dbReference type="EMBL" id="MFB2875992.1"/>
    </source>
</evidence>
<proteinExistence type="predicted"/>
<dbReference type="InterPro" id="IPR014919">
    <property type="entry name" value="XisH"/>
</dbReference>
<dbReference type="EMBL" id="JBHFNQ010000034">
    <property type="protein sequence ID" value="MFB2875992.1"/>
    <property type="molecule type" value="Genomic_DNA"/>
</dbReference>
<name>A0ABV4WZP9_9CYAN</name>
<comment type="caution">
    <text evidence="1">The sequence shown here is derived from an EMBL/GenBank/DDBJ whole genome shotgun (WGS) entry which is preliminary data.</text>
</comment>
<sequence>MPARDIYHDVVKKALIKDDWIITHDPLSLKWGKKDMYVDLGAKQLLAAERAERKIAVEIKSFTGLSEMSDLEKAIGQYVIYHDVLSQVEPDRELYLAVSEEVASGLFEEPIGELLLRNNRVCLVVFNPDMEVIVKWIP</sequence>
<reference evidence="1 2" key="1">
    <citation type="submission" date="2024-09" db="EMBL/GenBank/DDBJ databases">
        <title>Floridaenema gen nov. (Aerosakkonemataceae, Aerosakkonematales ord. nov., Cyanobacteria) from benthic tropical and subtropical fresh waters, with the description of four new species.</title>
        <authorList>
            <person name="Moretto J.A."/>
            <person name="Berthold D.E."/>
            <person name="Lefler F.W."/>
            <person name="Huang I.-S."/>
            <person name="Laughinghouse H. IV."/>
        </authorList>
    </citation>
    <scope>NUCLEOTIDE SEQUENCE [LARGE SCALE GENOMIC DNA]</scope>
    <source>
        <strain evidence="1 2">BLCC-F46</strain>
    </source>
</reference>
<keyword evidence="2" id="KW-1185">Reference proteome</keyword>
<evidence type="ECO:0000313" key="2">
    <source>
        <dbReference type="Proteomes" id="UP001576774"/>
    </source>
</evidence>
<dbReference type="InterPro" id="IPR011856">
    <property type="entry name" value="tRNA_endonuc-like_dom_sf"/>
</dbReference>
<dbReference type="Pfam" id="PF08814">
    <property type="entry name" value="XisH"/>
    <property type="match status" value="1"/>
</dbReference>
<dbReference type="Gene3D" id="3.40.1350.10">
    <property type="match status" value="1"/>
</dbReference>
<dbReference type="Proteomes" id="UP001576774">
    <property type="component" value="Unassembled WGS sequence"/>
</dbReference>
<gene>
    <name evidence="1" type="ORF">ACE1CC_03775</name>
</gene>
<accession>A0ABV4WZP9</accession>
<dbReference type="InterPro" id="IPR011335">
    <property type="entry name" value="Restrct_endonuc-II-like"/>
</dbReference>
<organism evidence="1 2">
    <name type="scientific">Floridaenema aerugineum BLCC-F46</name>
    <dbReference type="NCBI Taxonomy" id="3153654"/>
    <lineage>
        <taxon>Bacteria</taxon>
        <taxon>Bacillati</taxon>
        <taxon>Cyanobacteriota</taxon>
        <taxon>Cyanophyceae</taxon>
        <taxon>Oscillatoriophycideae</taxon>
        <taxon>Aerosakkonematales</taxon>
        <taxon>Aerosakkonemataceae</taxon>
        <taxon>Floridanema</taxon>
        <taxon>Floridanema aerugineum</taxon>
    </lineage>
</organism>
<protein>
    <submittedName>
        <fullName evidence="1">XisH family protein</fullName>
    </submittedName>
</protein>
<dbReference type="RefSeq" id="WP_413269134.1">
    <property type="nucleotide sequence ID" value="NZ_JBHFNQ010000034.1"/>
</dbReference>
<dbReference type="SUPFAM" id="SSF52980">
    <property type="entry name" value="Restriction endonuclease-like"/>
    <property type="match status" value="1"/>
</dbReference>